<dbReference type="InterPro" id="IPR001463">
    <property type="entry name" value="Na/Ala_symport"/>
</dbReference>
<reference evidence="10 11" key="1">
    <citation type="submission" date="2018-06" db="EMBL/GenBank/DDBJ databases">
        <authorList>
            <consortium name="Pathogen Informatics"/>
            <person name="Doyle S."/>
        </authorList>
    </citation>
    <scope>NUCLEOTIDE SEQUENCE [LARGE SCALE GENOMIC DNA]</scope>
    <source>
        <strain evidence="10 11">NCTC11621</strain>
    </source>
</reference>
<feature type="transmembrane region" description="Helical" evidence="9">
    <location>
        <begin position="394"/>
        <end position="413"/>
    </location>
</feature>
<keyword evidence="3 9" id="KW-0813">Transport</keyword>
<dbReference type="GO" id="GO:0005886">
    <property type="term" value="C:plasma membrane"/>
    <property type="evidence" value="ECO:0007669"/>
    <property type="project" value="UniProtKB-SubCell"/>
</dbReference>
<dbReference type="NCBIfam" id="TIGR00835">
    <property type="entry name" value="agcS"/>
    <property type="match status" value="1"/>
</dbReference>
<evidence type="ECO:0000256" key="1">
    <source>
        <dbReference type="ARBA" id="ARBA00004651"/>
    </source>
</evidence>
<proteinExistence type="inferred from homology"/>
<evidence type="ECO:0000256" key="3">
    <source>
        <dbReference type="ARBA" id="ARBA00022448"/>
    </source>
</evidence>
<keyword evidence="9" id="KW-0997">Cell inner membrane</keyword>
<evidence type="ECO:0000256" key="5">
    <source>
        <dbReference type="ARBA" id="ARBA00022692"/>
    </source>
</evidence>
<feature type="transmembrane region" description="Helical" evidence="9">
    <location>
        <begin position="97"/>
        <end position="118"/>
    </location>
</feature>
<evidence type="ECO:0000256" key="9">
    <source>
        <dbReference type="RuleBase" id="RU363064"/>
    </source>
</evidence>
<evidence type="ECO:0000256" key="7">
    <source>
        <dbReference type="ARBA" id="ARBA00022989"/>
    </source>
</evidence>
<feature type="transmembrane region" description="Helical" evidence="9">
    <location>
        <begin position="179"/>
        <end position="199"/>
    </location>
</feature>
<organism evidence="10 11">
    <name type="scientific">Pasteurella canis</name>
    <dbReference type="NCBI Taxonomy" id="753"/>
    <lineage>
        <taxon>Bacteria</taxon>
        <taxon>Pseudomonadati</taxon>
        <taxon>Pseudomonadota</taxon>
        <taxon>Gammaproteobacteria</taxon>
        <taxon>Pasteurellales</taxon>
        <taxon>Pasteurellaceae</taxon>
        <taxon>Pasteurella</taxon>
    </lineage>
</organism>
<accession>A0A379ET71</accession>
<evidence type="ECO:0000313" key="11">
    <source>
        <dbReference type="Proteomes" id="UP000254704"/>
    </source>
</evidence>
<dbReference type="GO" id="GO:0005283">
    <property type="term" value="F:amino acid:sodium symporter activity"/>
    <property type="evidence" value="ECO:0007669"/>
    <property type="project" value="InterPro"/>
</dbReference>
<keyword evidence="8 9" id="KW-0472">Membrane</keyword>
<feature type="transmembrane region" description="Helical" evidence="9">
    <location>
        <begin position="62"/>
        <end position="85"/>
    </location>
</feature>
<dbReference type="EMBL" id="UGTV01000015">
    <property type="protein sequence ID" value="SUC08913.1"/>
    <property type="molecule type" value="Genomic_DNA"/>
</dbReference>
<evidence type="ECO:0000256" key="4">
    <source>
        <dbReference type="ARBA" id="ARBA00022475"/>
    </source>
</evidence>
<gene>
    <name evidence="10" type="ORF">NCTC11621_00318</name>
</gene>
<dbReference type="Gene3D" id="1.20.1740.10">
    <property type="entry name" value="Amino acid/polyamine transporter I"/>
    <property type="match status" value="1"/>
</dbReference>
<dbReference type="Pfam" id="PF01235">
    <property type="entry name" value="Na_Ala_symp"/>
    <property type="match status" value="1"/>
</dbReference>
<sequence length="457" mass="48965">MTLESILSSINSFVWGPPLLILLSGTGLYLTFRLGFIQFIHLPRALSYLFKTEKGMGKKGDVSSFAALCTALAATIGTGNIVGVATAVQAGGPGAVFWMWLVALLGMATKYAECLLAVKYRVRDKQGFMAGGPMYYIERGLGIKWLAKLFALFGILVAFFGIGTFPQVNAITHAMQDTFSVPIPLTASIITALVALIILGGVRRIAVVSSYIVPFMAVLYVATSLIILLINWQLVPQAIGLIIYSAFEPSAALGGALGFTVMKAIQSGVARGIFSNESGLGSAPIAAAAAQTKEPVRQGLISMTGTFLDTIIVCSMTGIVLVITGAWQSADIAGAALTNHAFTEGLNSNLGGTVVTVGLLFFAFTTILGWCYYGERCFVYLVGIRGIKFYRFMFIVLVGCGAFIHLDLIWILADIVNGLMAFPNLIALIGLRHVIVDETRDYFERLKMNKADENTVS</sequence>
<feature type="transmembrane region" description="Helical" evidence="9">
    <location>
        <begin position="211"/>
        <end position="232"/>
    </location>
</feature>
<dbReference type="PROSITE" id="PS00873">
    <property type="entry name" value="NA_ALANINE_SYMP"/>
    <property type="match status" value="1"/>
</dbReference>
<keyword evidence="4" id="KW-1003">Cell membrane</keyword>
<keyword evidence="6 9" id="KW-0769">Symport</keyword>
<dbReference type="Proteomes" id="UP000254704">
    <property type="component" value="Unassembled WGS sequence"/>
</dbReference>
<dbReference type="PANTHER" id="PTHR30330">
    <property type="entry name" value="AGSS FAMILY TRANSPORTER, SODIUM-ALANINE"/>
    <property type="match status" value="1"/>
</dbReference>
<evidence type="ECO:0000313" key="10">
    <source>
        <dbReference type="EMBL" id="SUC08913.1"/>
    </source>
</evidence>
<dbReference type="RefSeq" id="WP_115322366.1">
    <property type="nucleotide sequence ID" value="NZ_UGTV01000015.1"/>
</dbReference>
<evidence type="ECO:0000256" key="2">
    <source>
        <dbReference type="ARBA" id="ARBA00009261"/>
    </source>
</evidence>
<feature type="transmembrane region" description="Helical" evidence="9">
    <location>
        <begin position="20"/>
        <end position="42"/>
    </location>
</feature>
<dbReference type="PRINTS" id="PR00175">
    <property type="entry name" value="NAALASMPORT"/>
</dbReference>
<dbReference type="PANTHER" id="PTHR30330:SF3">
    <property type="entry name" value="TRANSCRIPTIONAL REGULATOR, LRP FAMILY"/>
    <property type="match status" value="1"/>
</dbReference>
<feature type="transmembrane region" description="Helical" evidence="9">
    <location>
        <begin position="238"/>
        <end position="261"/>
    </location>
</feature>
<comment type="similarity">
    <text evidence="2 9">Belongs to the alanine or glycine:cation symporter (AGCS) (TC 2.A.25) family.</text>
</comment>
<dbReference type="AlphaFoldDB" id="A0A379ET71"/>
<evidence type="ECO:0000256" key="8">
    <source>
        <dbReference type="ARBA" id="ARBA00023136"/>
    </source>
</evidence>
<protein>
    <submittedName>
        <fullName evidence="10">Putative transporter</fullName>
    </submittedName>
</protein>
<feature type="transmembrane region" description="Helical" evidence="9">
    <location>
        <begin position="350"/>
        <end position="373"/>
    </location>
</feature>
<feature type="transmembrane region" description="Helical" evidence="9">
    <location>
        <begin position="145"/>
        <end position="167"/>
    </location>
</feature>
<feature type="transmembrane region" description="Helical" evidence="9">
    <location>
        <begin position="307"/>
        <end position="330"/>
    </location>
</feature>
<name>A0A379ET71_9PAST</name>
<evidence type="ECO:0000256" key="6">
    <source>
        <dbReference type="ARBA" id="ARBA00022847"/>
    </source>
</evidence>
<keyword evidence="7 9" id="KW-1133">Transmembrane helix</keyword>
<comment type="subcellular location">
    <subcellularLocation>
        <location evidence="9">Cell inner membrane</location>
        <topology evidence="9">Multi-pass membrane protein</topology>
    </subcellularLocation>
    <subcellularLocation>
        <location evidence="1">Cell membrane</location>
        <topology evidence="1">Multi-pass membrane protein</topology>
    </subcellularLocation>
</comment>
<feature type="transmembrane region" description="Helical" evidence="9">
    <location>
        <begin position="419"/>
        <end position="436"/>
    </location>
</feature>
<dbReference type="FunFam" id="1.20.1740.10:FF:000004">
    <property type="entry name" value="Sodium:alanine symporter family protein"/>
    <property type="match status" value="1"/>
</dbReference>
<keyword evidence="5 9" id="KW-0812">Transmembrane</keyword>